<protein>
    <recommendedName>
        <fullName evidence="6">40S ribosomal protein S18</fullName>
    </recommendedName>
</protein>
<sequence length="361" mass="39413">MAFLLNKIALSKLRFNHQKTDESLMLSRRGIHIEPGAREKAFLAADPSLKRFKSHKQSVRTLKRVGDVLTIVVVAGETVRQALGSASLHQLTKQPHPRAGFETLTMLLVANEDFQHILRVQNTNVDGKQKIMFAMTSIKGIGRRFANIACKKADIDMSKRAGELSADEIDSLMTIVANPRQFKIPDWFLNRQKDYKDGKFSQVTSNALDMKLRDDLERLKKIRLAQENELGLLPRGLPQLKWGPARGCTNRRAVTCGSINRENSGGQPAGIQTGVGKGGISNPKILGDQPAGNQTVVGTSRNLCRDSFGGQPAGAQTGIGKGRTSTKGKLGGELFNIGICSISPGVKQSVIFRALFDQPCS</sequence>
<dbReference type="Proteomes" id="UP001291623">
    <property type="component" value="Unassembled WGS sequence"/>
</dbReference>
<gene>
    <name evidence="4" type="ORF">RND71_010165</name>
</gene>
<dbReference type="InterPro" id="IPR010979">
    <property type="entry name" value="Ribosomal_uS13-like_H2TH"/>
</dbReference>
<comment type="caution">
    <text evidence="4">The sequence shown here is derived from an EMBL/GenBank/DDBJ whole genome shotgun (WGS) entry which is preliminary data.</text>
</comment>
<organism evidence="4 5">
    <name type="scientific">Anisodus tanguticus</name>
    <dbReference type="NCBI Taxonomy" id="243964"/>
    <lineage>
        <taxon>Eukaryota</taxon>
        <taxon>Viridiplantae</taxon>
        <taxon>Streptophyta</taxon>
        <taxon>Embryophyta</taxon>
        <taxon>Tracheophyta</taxon>
        <taxon>Spermatophyta</taxon>
        <taxon>Magnoliopsida</taxon>
        <taxon>eudicotyledons</taxon>
        <taxon>Gunneridae</taxon>
        <taxon>Pentapetalae</taxon>
        <taxon>asterids</taxon>
        <taxon>lamiids</taxon>
        <taxon>Solanales</taxon>
        <taxon>Solanaceae</taxon>
        <taxon>Solanoideae</taxon>
        <taxon>Hyoscyameae</taxon>
        <taxon>Anisodus</taxon>
    </lineage>
</organism>
<evidence type="ECO:0000256" key="2">
    <source>
        <dbReference type="ARBA" id="ARBA00022980"/>
    </source>
</evidence>
<evidence type="ECO:0000313" key="5">
    <source>
        <dbReference type="Proteomes" id="UP001291623"/>
    </source>
</evidence>
<accession>A0AAE1VSG5</accession>
<dbReference type="GO" id="GO:0005829">
    <property type="term" value="C:cytosol"/>
    <property type="evidence" value="ECO:0007669"/>
    <property type="project" value="TreeGrafter"/>
</dbReference>
<reference evidence="4" key="1">
    <citation type="submission" date="2023-12" db="EMBL/GenBank/DDBJ databases">
        <title>Genome assembly of Anisodus tanguticus.</title>
        <authorList>
            <person name="Wang Y.-J."/>
        </authorList>
    </citation>
    <scope>NUCLEOTIDE SEQUENCE</scope>
    <source>
        <strain evidence="4">KB-2021</strain>
        <tissue evidence="4">Leaf</tissue>
    </source>
</reference>
<dbReference type="SUPFAM" id="SSF46946">
    <property type="entry name" value="S13-like H2TH domain"/>
    <property type="match status" value="1"/>
</dbReference>
<keyword evidence="2" id="KW-0689">Ribosomal protein</keyword>
<comment type="similarity">
    <text evidence="1">Belongs to the universal ribosomal protein uS13 family.</text>
</comment>
<dbReference type="GO" id="GO:0003723">
    <property type="term" value="F:RNA binding"/>
    <property type="evidence" value="ECO:0007669"/>
    <property type="project" value="InterPro"/>
</dbReference>
<dbReference type="PANTHER" id="PTHR10871">
    <property type="entry name" value="30S RIBOSOMAL PROTEIN S13/40S RIBOSOMAL PROTEIN S18"/>
    <property type="match status" value="1"/>
</dbReference>
<dbReference type="InterPro" id="IPR001892">
    <property type="entry name" value="Ribosomal_uS13"/>
</dbReference>
<dbReference type="GO" id="GO:0003735">
    <property type="term" value="F:structural constituent of ribosome"/>
    <property type="evidence" value="ECO:0007669"/>
    <property type="project" value="InterPro"/>
</dbReference>
<dbReference type="Gene3D" id="4.10.910.10">
    <property type="entry name" value="30s ribosomal protein s13, domain 2"/>
    <property type="match status" value="1"/>
</dbReference>
<evidence type="ECO:0008006" key="6">
    <source>
        <dbReference type="Google" id="ProtNLM"/>
    </source>
</evidence>
<keyword evidence="3" id="KW-0687">Ribonucleoprotein</keyword>
<evidence type="ECO:0000256" key="3">
    <source>
        <dbReference type="ARBA" id="ARBA00023274"/>
    </source>
</evidence>
<dbReference type="Pfam" id="PF00416">
    <property type="entry name" value="Ribosomal_S13"/>
    <property type="match status" value="1"/>
</dbReference>
<evidence type="ECO:0000256" key="1">
    <source>
        <dbReference type="ARBA" id="ARBA00008080"/>
    </source>
</evidence>
<dbReference type="GO" id="GO:0015935">
    <property type="term" value="C:small ribosomal subunit"/>
    <property type="evidence" value="ECO:0007669"/>
    <property type="project" value="TreeGrafter"/>
</dbReference>
<dbReference type="InterPro" id="IPR027437">
    <property type="entry name" value="Rbsml_uS13_C"/>
</dbReference>
<keyword evidence="5" id="KW-1185">Reference proteome</keyword>
<dbReference type="PANTHER" id="PTHR10871:SF43">
    <property type="entry name" value="40S RIBOSOMAL PROTEIN S18"/>
    <property type="match status" value="1"/>
</dbReference>
<dbReference type="PROSITE" id="PS50159">
    <property type="entry name" value="RIBOSOMAL_S13_2"/>
    <property type="match status" value="1"/>
</dbReference>
<dbReference type="FunFam" id="1.10.8.50:FF:000002">
    <property type="entry name" value="40S ribosomal protein S18"/>
    <property type="match status" value="1"/>
</dbReference>
<dbReference type="Gene3D" id="1.10.8.50">
    <property type="match status" value="1"/>
</dbReference>
<name>A0AAE1VSG5_9SOLA</name>
<dbReference type="GO" id="GO:0006412">
    <property type="term" value="P:translation"/>
    <property type="evidence" value="ECO:0007669"/>
    <property type="project" value="InterPro"/>
</dbReference>
<dbReference type="EMBL" id="JAVYJV010000005">
    <property type="protein sequence ID" value="KAK4370690.1"/>
    <property type="molecule type" value="Genomic_DNA"/>
</dbReference>
<dbReference type="AlphaFoldDB" id="A0AAE1VSG5"/>
<proteinExistence type="inferred from homology"/>
<evidence type="ECO:0000313" key="4">
    <source>
        <dbReference type="EMBL" id="KAK4370690.1"/>
    </source>
</evidence>